<protein>
    <recommendedName>
        <fullName evidence="3">PH domain-containing protein</fullName>
    </recommendedName>
</protein>
<gene>
    <name evidence="1" type="ORF">MGAL_10B085424</name>
</gene>
<accession>A0A8B6HFS5</accession>
<dbReference type="EMBL" id="UYJE01009948">
    <property type="protein sequence ID" value="VDI78232.1"/>
    <property type="molecule type" value="Genomic_DNA"/>
</dbReference>
<sequence>MDRSKKIVERDFEKEEKEQPWVIKIIPAADTNKSIYFALPSEKDLLMWTDRILHEIRVANDEGYQGSYINCEMVQSPVYRSGSESFVYDEVRHYDDRDDSRFLSSAYSQSTQSLPARFAHLKMSNQSACSFGILNTYEERRPLPAPPVPQRTKRKETNANRYCNTSKRKPLLHFKCKRKDREDRANDIQITDGKRFVEWFKQFDIGRNQLELYLRTSCLP</sequence>
<name>A0A8B6HFS5_MYTGA</name>
<organism evidence="1 2">
    <name type="scientific">Mytilus galloprovincialis</name>
    <name type="common">Mediterranean mussel</name>
    <dbReference type="NCBI Taxonomy" id="29158"/>
    <lineage>
        <taxon>Eukaryota</taxon>
        <taxon>Metazoa</taxon>
        <taxon>Spiralia</taxon>
        <taxon>Lophotrochozoa</taxon>
        <taxon>Mollusca</taxon>
        <taxon>Bivalvia</taxon>
        <taxon>Autobranchia</taxon>
        <taxon>Pteriomorphia</taxon>
        <taxon>Mytilida</taxon>
        <taxon>Mytiloidea</taxon>
        <taxon>Mytilidae</taxon>
        <taxon>Mytilinae</taxon>
        <taxon>Mytilus</taxon>
    </lineage>
</organism>
<keyword evidence="2" id="KW-1185">Reference proteome</keyword>
<dbReference type="AlphaFoldDB" id="A0A8B6HFS5"/>
<evidence type="ECO:0000313" key="1">
    <source>
        <dbReference type="EMBL" id="VDI78232.1"/>
    </source>
</evidence>
<comment type="caution">
    <text evidence="1">The sequence shown here is derived from an EMBL/GenBank/DDBJ whole genome shotgun (WGS) entry which is preliminary data.</text>
</comment>
<evidence type="ECO:0008006" key="3">
    <source>
        <dbReference type="Google" id="ProtNLM"/>
    </source>
</evidence>
<dbReference type="Proteomes" id="UP000596742">
    <property type="component" value="Unassembled WGS sequence"/>
</dbReference>
<evidence type="ECO:0000313" key="2">
    <source>
        <dbReference type="Proteomes" id="UP000596742"/>
    </source>
</evidence>
<proteinExistence type="predicted"/>
<reference evidence="1" key="1">
    <citation type="submission" date="2018-11" db="EMBL/GenBank/DDBJ databases">
        <authorList>
            <person name="Alioto T."/>
            <person name="Alioto T."/>
        </authorList>
    </citation>
    <scope>NUCLEOTIDE SEQUENCE</scope>
</reference>